<keyword evidence="3" id="KW-0949">S-adenosyl-L-methionine</keyword>
<keyword evidence="1 5" id="KW-0489">Methyltransferase</keyword>
<dbReference type="CDD" id="cd02440">
    <property type="entry name" value="AdoMet_MTases"/>
    <property type="match status" value="1"/>
</dbReference>
<organism evidence="5 6">
    <name type="scientific">Lipingzhangella halophila</name>
    <dbReference type="NCBI Taxonomy" id="1783352"/>
    <lineage>
        <taxon>Bacteria</taxon>
        <taxon>Bacillati</taxon>
        <taxon>Actinomycetota</taxon>
        <taxon>Actinomycetes</taxon>
        <taxon>Streptosporangiales</taxon>
        <taxon>Nocardiopsidaceae</taxon>
        <taxon>Lipingzhangella</taxon>
    </lineage>
</organism>
<dbReference type="InterPro" id="IPR041698">
    <property type="entry name" value="Methyltransf_25"/>
</dbReference>
<evidence type="ECO:0000256" key="1">
    <source>
        <dbReference type="ARBA" id="ARBA00022603"/>
    </source>
</evidence>
<dbReference type="RefSeq" id="WP_184574304.1">
    <property type="nucleotide sequence ID" value="NZ_JACHJT010000001.1"/>
</dbReference>
<proteinExistence type="predicted"/>
<dbReference type="Proteomes" id="UP000523007">
    <property type="component" value="Unassembled WGS sequence"/>
</dbReference>
<evidence type="ECO:0000313" key="6">
    <source>
        <dbReference type="Proteomes" id="UP000523007"/>
    </source>
</evidence>
<evidence type="ECO:0000256" key="3">
    <source>
        <dbReference type="ARBA" id="ARBA00022691"/>
    </source>
</evidence>
<dbReference type="Gene3D" id="3.40.50.150">
    <property type="entry name" value="Vaccinia Virus protein VP39"/>
    <property type="match status" value="1"/>
</dbReference>
<dbReference type="SUPFAM" id="SSF53335">
    <property type="entry name" value="S-adenosyl-L-methionine-dependent methyltransferases"/>
    <property type="match status" value="1"/>
</dbReference>
<sequence length="217" mass="23914">MATAYWEGPGAAKDFTHPVPTELVAERLDPRARILDFGCGYGRAMRELARAGYRNCVGVDPSAALIARGRREAPGLRLEHTPHLPLDYPAGAFAAVLLISVLAVIPENDAQRRVAAEVERVCAPGGLVFLCDYPLQEGERYRTAYAASAHPLHGVFETPDGGVFRHHDPDHLASLFPRLDLVQARETESTSLSGHPMRVLQWTLRRGGSEPPWWPHQ</sequence>
<dbReference type="GO" id="GO:0008168">
    <property type="term" value="F:methyltransferase activity"/>
    <property type="evidence" value="ECO:0007669"/>
    <property type="project" value="UniProtKB-KW"/>
</dbReference>
<gene>
    <name evidence="5" type="ORF">F4561_000471</name>
</gene>
<comment type="caution">
    <text evidence="5">The sequence shown here is derived from an EMBL/GenBank/DDBJ whole genome shotgun (WGS) entry which is preliminary data.</text>
</comment>
<dbReference type="Pfam" id="PF13649">
    <property type="entry name" value="Methyltransf_25"/>
    <property type="match status" value="1"/>
</dbReference>
<evidence type="ECO:0000313" key="5">
    <source>
        <dbReference type="EMBL" id="MBB4929651.1"/>
    </source>
</evidence>
<dbReference type="PANTHER" id="PTHR43464">
    <property type="entry name" value="METHYLTRANSFERASE"/>
    <property type="match status" value="1"/>
</dbReference>
<feature type="domain" description="Methyltransferase" evidence="4">
    <location>
        <begin position="34"/>
        <end position="126"/>
    </location>
</feature>
<dbReference type="GO" id="GO:0032259">
    <property type="term" value="P:methylation"/>
    <property type="evidence" value="ECO:0007669"/>
    <property type="project" value="UniProtKB-KW"/>
</dbReference>
<dbReference type="InterPro" id="IPR029063">
    <property type="entry name" value="SAM-dependent_MTases_sf"/>
</dbReference>
<dbReference type="PANTHER" id="PTHR43464:SF19">
    <property type="entry name" value="UBIQUINONE BIOSYNTHESIS O-METHYLTRANSFERASE, MITOCHONDRIAL"/>
    <property type="match status" value="1"/>
</dbReference>
<accession>A0A7W7RDX5</accession>
<keyword evidence="2 5" id="KW-0808">Transferase</keyword>
<name>A0A7W7RDX5_9ACTN</name>
<dbReference type="AlphaFoldDB" id="A0A7W7RDX5"/>
<dbReference type="EMBL" id="JACHJT010000001">
    <property type="protein sequence ID" value="MBB4929651.1"/>
    <property type="molecule type" value="Genomic_DNA"/>
</dbReference>
<reference evidence="5 6" key="1">
    <citation type="submission" date="2020-08" db="EMBL/GenBank/DDBJ databases">
        <title>Sequencing the genomes of 1000 actinobacteria strains.</title>
        <authorList>
            <person name="Klenk H.-P."/>
        </authorList>
    </citation>
    <scope>NUCLEOTIDE SEQUENCE [LARGE SCALE GENOMIC DNA]</scope>
    <source>
        <strain evidence="5 6">DSM 102030</strain>
    </source>
</reference>
<protein>
    <submittedName>
        <fullName evidence="5">SAM-dependent methyltransferase</fullName>
    </submittedName>
</protein>
<keyword evidence="6" id="KW-1185">Reference proteome</keyword>
<evidence type="ECO:0000256" key="2">
    <source>
        <dbReference type="ARBA" id="ARBA00022679"/>
    </source>
</evidence>
<evidence type="ECO:0000259" key="4">
    <source>
        <dbReference type="Pfam" id="PF13649"/>
    </source>
</evidence>